<evidence type="ECO:0000313" key="1">
    <source>
        <dbReference type="EMBL" id="GAG46484.1"/>
    </source>
</evidence>
<dbReference type="AlphaFoldDB" id="X0XTF5"/>
<comment type="caution">
    <text evidence="1">The sequence shown here is derived from an EMBL/GenBank/DDBJ whole genome shotgun (WGS) entry which is preliminary data.</text>
</comment>
<dbReference type="EMBL" id="BARS01050229">
    <property type="protein sequence ID" value="GAG46484.1"/>
    <property type="molecule type" value="Genomic_DNA"/>
</dbReference>
<organism evidence="1">
    <name type="scientific">marine sediment metagenome</name>
    <dbReference type="NCBI Taxonomy" id="412755"/>
    <lineage>
        <taxon>unclassified sequences</taxon>
        <taxon>metagenomes</taxon>
        <taxon>ecological metagenomes</taxon>
    </lineage>
</organism>
<proteinExistence type="predicted"/>
<accession>X0XTF5</accession>
<sequence length="39" mass="4251">ARGERKEATQQFIEELGEEEAFSLAQVSGVKMGGTLCFC</sequence>
<protein>
    <submittedName>
        <fullName evidence="1">Uncharacterized protein</fullName>
    </submittedName>
</protein>
<reference evidence="1" key="1">
    <citation type="journal article" date="2014" name="Front. Microbiol.">
        <title>High frequency of phylogenetically diverse reductive dehalogenase-homologous genes in deep subseafloor sedimentary metagenomes.</title>
        <authorList>
            <person name="Kawai M."/>
            <person name="Futagami T."/>
            <person name="Toyoda A."/>
            <person name="Takaki Y."/>
            <person name="Nishi S."/>
            <person name="Hori S."/>
            <person name="Arai W."/>
            <person name="Tsubouchi T."/>
            <person name="Morono Y."/>
            <person name="Uchiyama I."/>
            <person name="Ito T."/>
            <person name="Fujiyama A."/>
            <person name="Inagaki F."/>
            <person name="Takami H."/>
        </authorList>
    </citation>
    <scope>NUCLEOTIDE SEQUENCE</scope>
    <source>
        <strain evidence="1">Expedition CK06-06</strain>
    </source>
</reference>
<name>X0XTF5_9ZZZZ</name>
<feature type="non-terminal residue" evidence="1">
    <location>
        <position position="1"/>
    </location>
</feature>
<gene>
    <name evidence="1" type="ORF">S01H1_75029</name>
</gene>